<name>A0A4Y2GE80_ARAVE</name>
<gene>
    <name evidence="2" type="ORF">AVEN_219073_1</name>
</gene>
<proteinExistence type="predicted"/>
<protein>
    <recommendedName>
        <fullName evidence="4">Endonuclease/exonuclease/phosphatase domain-containing protein</fullName>
    </recommendedName>
</protein>
<accession>A0A4Y2GE80</accession>
<keyword evidence="3" id="KW-1185">Reference proteome</keyword>
<sequence>MPSHTTRDPAGVAMLATQIATTRIEDGAQPTEQINQLTNTTARFTKERWLNTRGESITPKPLQQPFLNSFSAFSTIIFMNPLENSQFFSRCTISHSKRALRILQINLHKCEPAMRQLRQVVPQHKIDIILAQEPYIKKTRSRAYHKSGRAGPLRMEKLPSSSLAPLKPPLSPHSTTSLQ</sequence>
<reference evidence="2 3" key="1">
    <citation type="journal article" date="2019" name="Sci. Rep.">
        <title>Orb-weaving spider Araneus ventricosus genome elucidates the spidroin gene catalogue.</title>
        <authorList>
            <person name="Kono N."/>
            <person name="Nakamura H."/>
            <person name="Ohtoshi R."/>
            <person name="Moran D.A.P."/>
            <person name="Shinohara A."/>
            <person name="Yoshida Y."/>
            <person name="Fujiwara M."/>
            <person name="Mori M."/>
            <person name="Tomita M."/>
            <person name="Arakawa K."/>
        </authorList>
    </citation>
    <scope>NUCLEOTIDE SEQUENCE [LARGE SCALE GENOMIC DNA]</scope>
</reference>
<dbReference type="InterPro" id="IPR036691">
    <property type="entry name" value="Endo/exonu/phosph_ase_sf"/>
</dbReference>
<dbReference type="Proteomes" id="UP000499080">
    <property type="component" value="Unassembled WGS sequence"/>
</dbReference>
<evidence type="ECO:0000313" key="2">
    <source>
        <dbReference type="EMBL" id="GBM50304.1"/>
    </source>
</evidence>
<evidence type="ECO:0008006" key="4">
    <source>
        <dbReference type="Google" id="ProtNLM"/>
    </source>
</evidence>
<dbReference type="AlphaFoldDB" id="A0A4Y2GE80"/>
<dbReference type="SUPFAM" id="SSF56219">
    <property type="entry name" value="DNase I-like"/>
    <property type="match status" value="1"/>
</dbReference>
<organism evidence="2 3">
    <name type="scientific">Araneus ventricosus</name>
    <name type="common">Orbweaver spider</name>
    <name type="synonym">Epeira ventricosa</name>
    <dbReference type="NCBI Taxonomy" id="182803"/>
    <lineage>
        <taxon>Eukaryota</taxon>
        <taxon>Metazoa</taxon>
        <taxon>Ecdysozoa</taxon>
        <taxon>Arthropoda</taxon>
        <taxon>Chelicerata</taxon>
        <taxon>Arachnida</taxon>
        <taxon>Araneae</taxon>
        <taxon>Araneomorphae</taxon>
        <taxon>Entelegynae</taxon>
        <taxon>Araneoidea</taxon>
        <taxon>Araneidae</taxon>
        <taxon>Araneus</taxon>
    </lineage>
</organism>
<evidence type="ECO:0000256" key="1">
    <source>
        <dbReference type="SAM" id="MobiDB-lite"/>
    </source>
</evidence>
<dbReference type="EMBL" id="BGPR01001292">
    <property type="protein sequence ID" value="GBM50304.1"/>
    <property type="molecule type" value="Genomic_DNA"/>
</dbReference>
<dbReference type="Gene3D" id="3.60.10.10">
    <property type="entry name" value="Endonuclease/exonuclease/phosphatase"/>
    <property type="match status" value="1"/>
</dbReference>
<evidence type="ECO:0000313" key="3">
    <source>
        <dbReference type="Proteomes" id="UP000499080"/>
    </source>
</evidence>
<feature type="region of interest" description="Disordered" evidence="1">
    <location>
        <begin position="140"/>
        <end position="179"/>
    </location>
</feature>
<comment type="caution">
    <text evidence="2">The sequence shown here is derived from an EMBL/GenBank/DDBJ whole genome shotgun (WGS) entry which is preliminary data.</text>
</comment>